<gene>
    <name evidence="2" type="ORF">M378DRAFT_167922</name>
</gene>
<dbReference type="InParanoid" id="A0A0C2T276"/>
<dbReference type="HOGENOM" id="CLU_2306349_0_0_1"/>
<organism evidence="2 3">
    <name type="scientific">Amanita muscaria (strain Koide BX008)</name>
    <dbReference type="NCBI Taxonomy" id="946122"/>
    <lineage>
        <taxon>Eukaryota</taxon>
        <taxon>Fungi</taxon>
        <taxon>Dikarya</taxon>
        <taxon>Basidiomycota</taxon>
        <taxon>Agaricomycotina</taxon>
        <taxon>Agaricomycetes</taxon>
        <taxon>Agaricomycetidae</taxon>
        <taxon>Agaricales</taxon>
        <taxon>Pluteineae</taxon>
        <taxon>Amanitaceae</taxon>
        <taxon>Amanita</taxon>
    </lineage>
</organism>
<accession>A0A0C2T276</accession>
<dbReference type="OrthoDB" id="3018047at2759"/>
<evidence type="ECO:0000313" key="3">
    <source>
        <dbReference type="Proteomes" id="UP000054549"/>
    </source>
</evidence>
<feature type="region of interest" description="Disordered" evidence="1">
    <location>
        <begin position="1"/>
        <end position="20"/>
    </location>
</feature>
<sequence>MASNFRPSPFSSFSSDKGFTVTNNTKHNVYLQTSDTDFVTIEAGETSSPQKASQEYPLLNNNKTNAKVYLTVKVDDGDGTFTVVPGTERGKFAVTSNFGS</sequence>
<keyword evidence="3" id="KW-1185">Reference proteome</keyword>
<name>A0A0C2T276_AMAMK</name>
<evidence type="ECO:0000313" key="2">
    <source>
        <dbReference type="EMBL" id="KIL60564.1"/>
    </source>
</evidence>
<protein>
    <submittedName>
        <fullName evidence="2">Uncharacterized protein</fullName>
    </submittedName>
</protein>
<evidence type="ECO:0000256" key="1">
    <source>
        <dbReference type="SAM" id="MobiDB-lite"/>
    </source>
</evidence>
<reference evidence="2 3" key="1">
    <citation type="submission" date="2014-04" db="EMBL/GenBank/DDBJ databases">
        <title>Evolutionary Origins and Diversification of the Mycorrhizal Mutualists.</title>
        <authorList>
            <consortium name="DOE Joint Genome Institute"/>
            <consortium name="Mycorrhizal Genomics Consortium"/>
            <person name="Kohler A."/>
            <person name="Kuo A."/>
            <person name="Nagy L.G."/>
            <person name="Floudas D."/>
            <person name="Copeland A."/>
            <person name="Barry K.W."/>
            <person name="Cichocki N."/>
            <person name="Veneault-Fourrey C."/>
            <person name="LaButti K."/>
            <person name="Lindquist E.A."/>
            <person name="Lipzen A."/>
            <person name="Lundell T."/>
            <person name="Morin E."/>
            <person name="Murat C."/>
            <person name="Riley R."/>
            <person name="Ohm R."/>
            <person name="Sun H."/>
            <person name="Tunlid A."/>
            <person name="Henrissat B."/>
            <person name="Grigoriev I.V."/>
            <person name="Hibbett D.S."/>
            <person name="Martin F."/>
        </authorList>
    </citation>
    <scope>NUCLEOTIDE SEQUENCE [LARGE SCALE GENOMIC DNA]</scope>
    <source>
        <strain evidence="2 3">Koide BX008</strain>
    </source>
</reference>
<dbReference type="EMBL" id="KN818296">
    <property type="protein sequence ID" value="KIL60564.1"/>
    <property type="molecule type" value="Genomic_DNA"/>
</dbReference>
<dbReference type="Proteomes" id="UP000054549">
    <property type="component" value="Unassembled WGS sequence"/>
</dbReference>
<proteinExistence type="predicted"/>
<dbReference type="AlphaFoldDB" id="A0A0C2T276"/>